<keyword evidence="6" id="KW-0175">Coiled coil</keyword>
<reference evidence="8 9" key="1">
    <citation type="journal article" date="2019" name="Int. J. Syst. Evol. Microbiol.">
        <title>The Global Catalogue of Microorganisms (GCM) 10K type strain sequencing project: providing services to taxonomists for standard genome sequencing and annotation.</title>
        <authorList>
            <consortium name="The Broad Institute Genomics Platform"/>
            <consortium name="The Broad Institute Genome Sequencing Center for Infectious Disease"/>
            <person name="Wu L."/>
            <person name="Ma J."/>
        </authorList>
    </citation>
    <scope>NUCLEOTIDE SEQUENCE [LARGE SCALE GENOMIC DNA]</scope>
    <source>
        <strain evidence="8 9">CGMCC 1.12859</strain>
    </source>
</reference>
<keyword evidence="9" id="KW-1185">Reference proteome</keyword>
<dbReference type="Pfam" id="PF15915">
    <property type="entry name" value="BAT"/>
    <property type="match status" value="1"/>
</dbReference>
<keyword evidence="3" id="KW-0805">Transcription regulation</keyword>
<gene>
    <name evidence="8" type="ORF">ACFSAU_11110</name>
</gene>
<dbReference type="SMART" id="SM00448">
    <property type="entry name" value="REC"/>
    <property type="match status" value="1"/>
</dbReference>
<dbReference type="GO" id="GO:0016301">
    <property type="term" value="F:kinase activity"/>
    <property type="evidence" value="ECO:0007669"/>
    <property type="project" value="UniProtKB-KW"/>
</dbReference>
<dbReference type="AlphaFoldDB" id="A0ABD6BTN6"/>
<feature type="coiled-coil region" evidence="6">
    <location>
        <begin position="285"/>
        <end position="321"/>
    </location>
</feature>
<proteinExistence type="predicted"/>
<evidence type="ECO:0000259" key="7">
    <source>
        <dbReference type="PROSITE" id="PS50110"/>
    </source>
</evidence>
<dbReference type="SUPFAM" id="SSF88659">
    <property type="entry name" value="Sigma3 and sigma4 domains of RNA polymerase sigma factors"/>
    <property type="match status" value="1"/>
</dbReference>
<organism evidence="8 9">
    <name type="scientific">Halolamina litorea</name>
    <dbReference type="NCBI Taxonomy" id="1515593"/>
    <lineage>
        <taxon>Archaea</taxon>
        <taxon>Methanobacteriati</taxon>
        <taxon>Methanobacteriota</taxon>
        <taxon>Stenosarchaea group</taxon>
        <taxon>Halobacteria</taxon>
        <taxon>Halobacteriales</taxon>
        <taxon>Haloferacaceae</taxon>
    </lineage>
</organism>
<dbReference type="InterPro" id="IPR036388">
    <property type="entry name" value="WH-like_DNA-bd_sf"/>
</dbReference>
<dbReference type="CDD" id="cd00156">
    <property type="entry name" value="REC"/>
    <property type="match status" value="1"/>
</dbReference>
<sequence>MAADELELLLIEDNPGDARLIEEMLHDAETLLERVDVDASAPENLRIHSESSLAGGVERLADADVDVVLLDLGLPDSDGLESLTGVIDATELVPVIVLTGIQDERIGIEAIKRGAQDYLVKDEVTSDLLVRSIHHAVERNRQERDRSRRHAQLEALNGLTRELMDAETPASVSERVVEVAEARFDIPVMAVALYDGDAGELRPAAATSDAASTLDLDELLSTRGGAVWRAFAESGGPRAVSGDETSASLSELALFPMARHGVLIVGTTTGEGVRTADFDFVGTVASNVEAALDRVKREREREDREQLLEEQNRTLERLNRINDIIRSISRALVRASTREEIESVVCEQLARAGPYGLAWIGDRDHAGDIVVRERAGGDDRAGGFDMSLETLGGEGSPVEQAARTRTEQVVNDVLDDGEFHNWQRAALDRGFHATASFPLVYEDAMYGTLSVYAEETGVFGDLEQAVLDELADTIAYAINAAESKKALMGGEVTRLEFDVSGTEMAFVRLTRDLGCSLVAENFVHESDGGVRRFLTTRGVPAASVIAAAESLPLREFTLISEYEVDDEPVCLFRASLAGDSPESTMLEHGARPVALRAGGGEATVVAELGVDAPVREFVELFRDRFPGAELVAQRSFQRTDPSVAEQRASASETLTDRQLEAIRTAYFSGYFDRPRKHTGTEIAEAMGISQPTFSHHLREAQRKLCAVLFEEADREAEPVDA</sequence>
<dbReference type="Pfam" id="PF04967">
    <property type="entry name" value="HTH_10"/>
    <property type="match status" value="1"/>
</dbReference>
<name>A0ABD6BTN6_9EURY</name>
<accession>A0ABD6BTN6</accession>
<dbReference type="InterPro" id="IPR011006">
    <property type="entry name" value="CheY-like_superfamily"/>
</dbReference>
<dbReference type="Proteomes" id="UP001597139">
    <property type="component" value="Unassembled WGS sequence"/>
</dbReference>
<evidence type="ECO:0000256" key="4">
    <source>
        <dbReference type="ARBA" id="ARBA00023163"/>
    </source>
</evidence>
<dbReference type="InterPro" id="IPR003018">
    <property type="entry name" value="GAF"/>
</dbReference>
<dbReference type="Pfam" id="PF00072">
    <property type="entry name" value="Response_reg"/>
    <property type="match status" value="1"/>
</dbReference>
<dbReference type="Gene3D" id="1.10.10.10">
    <property type="entry name" value="Winged helix-like DNA-binding domain superfamily/Winged helix DNA-binding domain"/>
    <property type="match status" value="1"/>
</dbReference>
<feature type="modified residue" description="4-aspartylphosphate" evidence="5">
    <location>
        <position position="71"/>
    </location>
</feature>
<comment type="caution">
    <text evidence="8">The sequence shown here is derived from an EMBL/GenBank/DDBJ whole genome shotgun (WGS) entry which is preliminary data.</text>
</comment>
<dbReference type="PANTHER" id="PTHR34236:SF1">
    <property type="entry name" value="DIMETHYL SULFOXIDE REDUCTASE TRANSCRIPTIONAL ACTIVATOR"/>
    <property type="match status" value="1"/>
</dbReference>
<dbReference type="SUPFAM" id="SSF55781">
    <property type="entry name" value="GAF domain-like"/>
    <property type="match status" value="2"/>
</dbReference>
<evidence type="ECO:0000313" key="9">
    <source>
        <dbReference type="Proteomes" id="UP001597139"/>
    </source>
</evidence>
<dbReference type="PROSITE" id="PS50110">
    <property type="entry name" value="RESPONSE_REGULATORY"/>
    <property type="match status" value="1"/>
</dbReference>
<keyword evidence="1" id="KW-0808">Transferase</keyword>
<dbReference type="InterPro" id="IPR007050">
    <property type="entry name" value="HTH_bacterioopsin"/>
</dbReference>
<dbReference type="InterPro" id="IPR029016">
    <property type="entry name" value="GAF-like_dom_sf"/>
</dbReference>
<dbReference type="EMBL" id="JBHUCZ010000009">
    <property type="protein sequence ID" value="MFD1568043.1"/>
    <property type="molecule type" value="Genomic_DNA"/>
</dbReference>
<feature type="domain" description="Response regulatory" evidence="7">
    <location>
        <begin position="7"/>
        <end position="136"/>
    </location>
</feature>
<evidence type="ECO:0000313" key="8">
    <source>
        <dbReference type="EMBL" id="MFD1568043.1"/>
    </source>
</evidence>
<evidence type="ECO:0000256" key="3">
    <source>
        <dbReference type="ARBA" id="ARBA00023015"/>
    </source>
</evidence>
<dbReference type="InterPro" id="IPR001789">
    <property type="entry name" value="Sig_transdc_resp-reg_receiver"/>
</dbReference>
<dbReference type="RefSeq" id="WP_267646783.1">
    <property type="nucleotide sequence ID" value="NZ_JANHGR010000001.1"/>
</dbReference>
<dbReference type="SUPFAM" id="SSF52172">
    <property type="entry name" value="CheY-like"/>
    <property type="match status" value="1"/>
</dbReference>
<keyword evidence="2" id="KW-0418">Kinase</keyword>
<evidence type="ECO:0000256" key="5">
    <source>
        <dbReference type="PROSITE-ProRule" id="PRU00169"/>
    </source>
</evidence>
<dbReference type="PANTHER" id="PTHR34236">
    <property type="entry name" value="DIMETHYL SULFOXIDE REDUCTASE TRANSCRIPTIONAL ACTIVATOR"/>
    <property type="match status" value="1"/>
</dbReference>
<evidence type="ECO:0000256" key="2">
    <source>
        <dbReference type="ARBA" id="ARBA00022777"/>
    </source>
</evidence>
<keyword evidence="4" id="KW-0804">Transcription</keyword>
<dbReference type="Gene3D" id="3.40.50.2300">
    <property type="match status" value="1"/>
</dbReference>
<dbReference type="InterPro" id="IPR013324">
    <property type="entry name" value="RNA_pol_sigma_r3/r4-like"/>
</dbReference>
<evidence type="ECO:0000256" key="6">
    <source>
        <dbReference type="SAM" id="Coils"/>
    </source>
</evidence>
<evidence type="ECO:0000256" key="1">
    <source>
        <dbReference type="ARBA" id="ARBA00022679"/>
    </source>
</evidence>
<protein>
    <submittedName>
        <fullName evidence="8">Bacterio-opsin activator domain-containing protein</fullName>
    </submittedName>
</protein>
<dbReference type="InterPro" id="IPR031803">
    <property type="entry name" value="BAT_GAF/HTH-assoc"/>
</dbReference>
<dbReference type="Pfam" id="PF13185">
    <property type="entry name" value="GAF_2"/>
    <property type="match status" value="1"/>
</dbReference>
<dbReference type="Gene3D" id="3.30.450.40">
    <property type="match status" value="2"/>
</dbReference>
<keyword evidence="5" id="KW-0597">Phosphoprotein</keyword>